<name>A0A4R6Q9F9_9FIRM</name>
<sequence>MSQTRRVYLDYSATTPVKEEVLKEMIPYYTEKFGNPSSLYTIGLESKAAIDKARAQVAGLINADPAEVYFTGGGSEADNWTLFSVANAMKTKGKGNHIITSKIEHHAVLHSCQFLEKNGFEVTYLDCEKDGTITPESLEAAIRPDTILVSIMFINNEIGTIEPVEALAKVAHDHGILFHTDAVQALGNTHIDVKKMGIDMMSMSSHKIYGPKGEGALYMRKGIKIPSFIHGGAQEMGKRAGTENLPGIVGFGKAAELAGENLDKHIKHCTDIRNYLLDQIKKNIPDVVVNGNMEHRHPGNANVIFEYIEGESILLLLDSFGIAVSTGSACSSKSLKPSHVLAAIGVPDEMIHGTIRFTVGDFTTKEDIDYVIDCLTKVVSRLREISSVNSKKGW</sequence>
<dbReference type="InterPro" id="IPR015424">
    <property type="entry name" value="PyrdxlP-dep_Trfase"/>
</dbReference>
<dbReference type="NCBIfam" id="NF002806">
    <property type="entry name" value="PRK02948.1"/>
    <property type="match status" value="1"/>
</dbReference>
<reference evidence="13 14" key="1">
    <citation type="submission" date="2019-03" db="EMBL/GenBank/DDBJ databases">
        <title>Genomic Encyclopedia of Type Strains, Phase IV (KMG-IV): sequencing the most valuable type-strain genomes for metagenomic binning, comparative biology and taxonomic classification.</title>
        <authorList>
            <person name="Goeker M."/>
        </authorList>
    </citation>
    <scope>NUCLEOTIDE SEQUENCE [LARGE SCALE GENOMIC DNA]</scope>
    <source>
        <strain evidence="13 14">DSM 28287</strain>
    </source>
</reference>
<dbReference type="GO" id="GO:0006520">
    <property type="term" value="P:amino acid metabolic process"/>
    <property type="evidence" value="ECO:0007669"/>
    <property type="project" value="InterPro"/>
</dbReference>
<evidence type="ECO:0000256" key="8">
    <source>
        <dbReference type="ARBA" id="ARBA00023014"/>
    </source>
</evidence>
<evidence type="ECO:0000313" key="13">
    <source>
        <dbReference type="EMBL" id="TDP58496.1"/>
    </source>
</evidence>
<keyword evidence="5 10" id="KW-0479">Metal-binding</keyword>
<comment type="subcellular location">
    <subcellularLocation>
        <location evidence="10">Cytoplasm</location>
    </subcellularLocation>
</comment>
<dbReference type="GO" id="GO:0046872">
    <property type="term" value="F:metal ion binding"/>
    <property type="evidence" value="ECO:0007669"/>
    <property type="project" value="UniProtKB-KW"/>
</dbReference>
<dbReference type="InterPro" id="IPR000192">
    <property type="entry name" value="Aminotrans_V_dom"/>
</dbReference>
<keyword evidence="8 10" id="KW-0411">Iron-sulfur</keyword>
<feature type="domain" description="Aminotransferase class V" evidence="12">
    <location>
        <begin position="7"/>
        <end position="371"/>
    </location>
</feature>
<dbReference type="GO" id="GO:0030170">
    <property type="term" value="F:pyridoxal phosphate binding"/>
    <property type="evidence" value="ECO:0007669"/>
    <property type="project" value="UniProtKB-UniRule"/>
</dbReference>
<evidence type="ECO:0000256" key="1">
    <source>
        <dbReference type="ARBA" id="ARBA00001933"/>
    </source>
</evidence>
<feature type="binding site" evidence="10">
    <location>
        <begin position="204"/>
        <end position="206"/>
    </location>
    <ligand>
        <name>pyridoxal 5'-phosphate</name>
        <dbReference type="ChEBI" id="CHEBI:597326"/>
    </ligand>
</feature>
<dbReference type="GO" id="GO:0051537">
    <property type="term" value="F:2 iron, 2 sulfur cluster binding"/>
    <property type="evidence" value="ECO:0007669"/>
    <property type="project" value="UniProtKB-UniRule"/>
</dbReference>
<keyword evidence="4 10" id="KW-0808">Transferase</keyword>
<evidence type="ECO:0000256" key="2">
    <source>
        <dbReference type="ARBA" id="ARBA00006490"/>
    </source>
</evidence>
<dbReference type="InterPro" id="IPR017772">
    <property type="entry name" value="Cys_deSase_NifS_bac/arc"/>
</dbReference>
<dbReference type="SUPFAM" id="SSF53383">
    <property type="entry name" value="PLP-dependent transferases"/>
    <property type="match status" value="1"/>
</dbReference>
<feature type="binding site" evidence="10">
    <location>
        <position position="242"/>
    </location>
    <ligand>
        <name>pyridoxal 5'-phosphate</name>
        <dbReference type="ChEBI" id="CHEBI:597326"/>
    </ligand>
</feature>
<feature type="modified residue" description="N6-(pyridoxal phosphate)lysine" evidence="10">
    <location>
        <position position="207"/>
    </location>
</feature>
<comment type="cofactor">
    <cofactor evidence="1 10 11">
        <name>pyridoxal 5'-phosphate</name>
        <dbReference type="ChEBI" id="CHEBI:597326"/>
    </cofactor>
</comment>
<feature type="active site" description="Cysteine persulfide intermediate" evidence="10">
    <location>
        <position position="330"/>
    </location>
</feature>
<comment type="catalytic activity">
    <reaction evidence="9 10">
        <text>(sulfur carrier)-H + L-cysteine = (sulfur carrier)-SH + L-alanine</text>
        <dbReference type="Rhea" id="RHEA:43892"/>
        <dbReference type="Rhea" id="RHEA-COMP:14737"/>
        <dbReference type="Rhea" id="RHEA-COMP:14739"/>
        <dbReference type="ChEBI" id="CHEBI:29917"/>
        <dbReference type="ChEBI" id="CHEBI:35235"/>
        <dbReference type="ChEBI" id="CHEBI:57972"/>
        <dbReference type="ChEBI" id="CHEBI:64428"/>
        <dbReference type="EC" id="2.8.1.7"/>
    </reaction>
</comment>
<evidence type="ECO:0000256" key="6">
    <source>
        <dbReference type="ARBA" id="ARBA00022898"/>
    </source>
</evidence>
<dbReference type="RefSeq" id="WP_133527848.1">
    <property type="nucleotide sequence ID" value="NZ_SNXO01000006.1"/>
</dbReference>
<feature type="binding site" evidence="10">
    <location>
        <position position="156"/>
    </location>
    <ligand>
        <name>pyridoxal 5'-phosphate</name>
        <dbReference type="ChEBI" id="CHEBI:597326"/>
    </ligand>
</feature>
<dbReference type="GO" id="GO:0044571">
    <property type="term" value="P:[2Fe-2S] cluster assembly"/>
    <property type="evidence" value="ECO:0007669"/>
    <property type="project" value="UniProtKB-UniRule"/>
</dbReference>
<dbReference type="AlphaFoldDB" id="A0A4R6Q9F9"/>
<dbReference type="InterPro" id="IPR015422">
    <property type="entry name" value="PyrdxlP-dep_Trfase_small"/>
</dbReference>
<dbReference type="Gene3D" id="3.40.640.10">
    <property type="entry name" value="Type I PLP-dependent aspartate aminotransferase-like (Major domain)"/>
    <property type="match status" value="1"/>
</dbReference>
<dbReference type="Pfam" id="PF00266">
    <property type="entry name" value="Aminotran_5"/>
    <property type="match status" value="1"/>
</dbReference>
<dbReference type="PIRSF" id="PIRSF005572">
    <property type="entry name" value="NifS"/>
    <property type="match status" value="1"/>
</dbReference>
<dbReference type="GO" id="GO:1990221">
    <property type="term" value="C:L-cysteine desulfurase complex"/>
    <property type="evidence" value="ECO:0007669"/>
    <property type="project" value="UniProtKB-ARBA"/>
</dbReference>
<dbReference type="FunFam" id="3.40.640.10:FF:000084">
    <property type="entry name" value="IscS-like cysteine desulfurase"/>
    <property type="match status" value="1"/>
</dbReference>
<proteinExistence type="inferred from homology"/>
<dbReference type="EMBL" id="SNXO01000006">
    <property type="protein sequence ID" value="TDP58496.1"/>
    <property type="molecule type" value="Genomic_DNA"/>
</dbReference>
<dbReference type="NCBIfam" id="TIGR03402">
    <property type="entry name" value="FeS_nifS"/>
    <property type="match status" value="1"/>
</dbReference>
<comment type="similarity">
    <text evidence="2 10">Belongs to the class-V pyridoxal-phosphate-dependent aminotransferase family. NifS/IscS subfamily.</text>
</comment>
<evidence type="ECO:0000256" key="11">
    <source>
        <dbReference type="RuleBase" id="RU004504"/>
    </source>
</evidence>
<dbReference type="InterPro" id="IPR010240">
    <property type="entry name" value="Cys_deSase_IscS"/>
</dbReference>
<protein>
    <recommendedName>
        <fullName evidence="10">Cysteine desulfurase IscS</fullName>
        <ecNumber evidence="10">2.8.1.7</ecNumber>
    </recommendedName>
</protein>
<feature type="binding site" evidence="10">
    <location>
        <begin position="74"/>
        <end position="75"/>
    </location>
    <ligand>
        <name>pyridoxal 5'-phosphate</name>
        <dbReference type="ChEBI" id="CHEBI:597326"/>
    </ligand>
</feature>
<dbReference type="InterPro" id="IPR015421">
    <property type="entry name" value="PyrdxlP-dep_Trfase_major"/>
</dbReference>
<comment type="subunit">
    <text evidence="10">Homodimer. Forms a heterotetramer with IscU, interacts with other sulfur acceptors.</text>
</comment>
<dbReference type="PANTHER" id="PTHR11601:SF34">
    <property type="entry name" value="CYSTEINE DESULFURASE"/>
    <property type="match status" value="1"/>
</dbReference>
<dbReference type="Gene3D" id="1.10.260.50">
    <property type="match status" value="1"/>
</dbReference>
<dbReference type="GO" id="GO:0031071">
    <property type="term" value="F:cysteine desulfurase activity"/>
    <property type="evidence" value="ECO:0007669"/>
    <property type="project" value="UniProtKB-UniRule"/>
</dbReference>
<keyword evidence="10" id="KW-0001">2Fe-2S</keyword>
<dbReference type="PROSITE" id="PS00595">
    <property type="entry name" value="AA_TRANSFER_CLASS_5"/>
    <property type="match status" value="1"/>
</dbReference>
<accession>A0A4R6Q9F9</accession>
<dbReference type="InterPro" id="IPR020578">
    <property type="entry name" value="Aminotrans_V_PyrdxlP_BS"/>
</dbReference>
<dbReference type="Gene3D" id="3.90.1150.10">
    <property type="entry name" value="Aspartate Aminotransferase, domain 1"/>
    <property type="match status" value="1"/>
</dbReference>
<keyword evidence="14" id="KW-1185">Reference proteome</keyword>
<organism evidence="13 14">
    <name type="scientific">Aminicella lysinilytica</name>
    <dbReference type="NCBI Taxonomy" id="433323"/>
    <lineage>
        <taxon>Bacteria</taxon>
        <taxon>Bacillati</taxon>
        <taxon>Bacillota</taxon>
        <taxon>Clostridia</taxon>
        <taxon>Peptostreptococcales</taxon>
        <taxon>Anaerovoracaceae</taxon>
        <taxon>Aminicella</taxon>
    </lineage>
</organism>
<evidence type="ECO:0000256" key="3">
    <source>
        <dbReference type="ARBA" id="ARBA00022490"/>
    </source>
</evidence>
<evidence type="ECO:0000256" key="4">
    <source>
        <dbReference type="ARBA" id="ARBA00022679"/>
    </source>
</evidence>
<comment type="pathway">
    <text evidence="10">Cofactor biosynthesis; iron-sulfur cluster biosynthesis.</text>
</comment>
<keyword evidence="6 10" id="KW-0663">Pyridoxal phosphate</keyword>
<evidence type="ECO:0000313" key="14">
    <source>
        <dbReference type="Proteomes" id="UP000295500"/>
    </source>
</evidence>
<comment type="function">
    <text evidence="10">Master enzyme that delivers sulfur to a number of partners involved in Fe-S cluster assembly, tRNA modification or cofactor biosynthesis. Catalyzes the removal of elemental sulfur atoms from cysteine to produce alanine. Functions as a sulfur delivery protein for Fe-S cluster synthesis onto IscU, an Fe-S scaffold assembly protein, as well as other S acceptor proteins.</text>
</comment>
<dbReference type="PANTHER" id="PTHR11601">
    <property type="entry name" value="CYSTEINE DESULFURYLASE FAMILY MEMBER"/>
    <property type="match status" value="1"/>
</dbReference>
<dbReference type="HAMAP" id="MF_00331">
    <property type="entry name" value="Cys_desulf_IscS"/>
    <property type="match status" value="1"/>
</dbReference>
<evidence type="ECO:0000259" key="12">
    <source>
        <dbReference type="Pfam" id="PF00266"/>
    </source>
</evidence>
<dbReference type="Proteomes" id="UP000295500">
    <property type="component" value="Unassembled WGS sequence"/>
</dbReference>
<feature type="binding site" description="via persulfide group" evidence="10">
    <location>
        <position position="330"/>
    </location>
    <ligand>
        <name>[2Fe-2S] cluster</name>
        <dbReference type="ChEBI" id="CHEBI:190135"/>
        <note>ligand shared with IscU</note>
    </ligand>
</feature>
<evidence type="ECO:0000256" key="9">
    <source>
        <dbReference type="ARBA" id="ARBA00050776"/>
    </source>
</evidence>
<dbReference type="InterPro" id="IPR016454">
    <property type="entry name" value="Cysteine_dSase"/>
</dbReference>
<evidence type="ECO:0000256" key="5">
    <source>
        <dbReference type="ARBA" id="ARBA00022723"/>
    </source>
</evidence>
<dbReference type="UniPathway" id="UPA00266"/>
<evidence type="ECO:0000256" key="7">
    <source>
        <dbReference type="ARBA" id="ARBA00023004"/>
    </source>
</evidence>
<evidence type="ECO:0000256" key="10">
    <source>
        <dbReference type="HAMAP-Rule" id="MF_00331"/>
    </source>
</evidence>
<comment type="caution">
    <text evidence="13">The sequence shown here is derived from an EMBL/GenBank/DDBJ whole genome shotgun (WGS) entry which is preliminary data.</text>
</comment>
<keyword evidence="7 10" id="KW-0408">Iron</keyword>
<keyword evidence="3 10" id="KW-0963">Cytoplasm</keyword>
<feature type="binding site" evidence="10">
    <location>
        <position position="184"/>
    </location>
    <ligand>
        <name>pyridoxal 5'-phosphate</name>
        <dbReference type="ChEBI" id="CHEBI:597326"/>
    </ligand>
</feature>
<gene>
    <name evidence="10" type="primary">iscS</name>
    <name evidence="13" type="ORF">EV211_1065</name>
</gene>
<dbReference type="EC" id="2.8.1.7" evidence="10"/>
<dbReference type="OrthoDB" id="9808002at2"/>